<proteinExistence type="predicted"/>
<accession>A0ABT9NX63</accession>
<dbReference type="RefSeq" id="WP_307238372.1">
    <property type="nucleotide sequence ID" value="NZ_JAUSQZ010000001.1"/>
</dbReference>
<dbReference type="Proteomes" id="UP001235712">
    <property type="component" value="Unassembled WGS sequence"/>
</dbReference>
<name>A0ABT9NX63_9ACTN</name>
<reference evidence="2 3" key="1">
    <citation type="submission" date="2023-07" db="EMBL/GenBank/DDBJ databases">
        <title>Sequencing the genomes of 1000 actinobacteria strains.</title>
        <authorList>
            <person name="Klenk H.-P."/>
        </authorList>
    </citation>
    <scope>NUCLEOTIDE SEQUENCE [LARGE SCALE GENOMIC DNA]</scope>
    <source>
        <strain evidence="2 3">DSM 44388</strain>
    </source>
</reference>
<feature type="coiled-coil region" evidence="1">
    <location>
        <begin position="70"/>
        <end position="97"/>
    </location>
</feature>
<sequence>MAVVVLVGLTLGGLALGGVFDRGPTEAEKQAQAKAAALTRKQDELKPRFEALMTQRAAFFTAERQYLPAMKRAKASVAAYNKKVKAAQDENERISAAYAPAFAQCAQYSYVNCPDPDYAEFPDAPDVDDEVKQLTTVANSMTSLKAELVGIQATGDLATAYAQLQSAVEILGQDAKENVTILNEAVTLPDEGDGGGYVDKAKLKALNGNDSLPTVKQMNATLVRILKDAQIPMGSYDLPGGQDLDPADHSRSV</sequence>
<gene>
    <name evidence="2" type="ORF">J2S57_000770</name>
</gene>
<evidence type="ECO:0000313" key="3">
    <source>
        <dbReference type="Proteomes" id="UP001235712"/>
    </source>
</evidence>
<keyword evidence="3" id="KW-1185">Reference proteome</keyword>
<keyword evidence="1" id="KW-0175">Coiled coil</keyword>
<evidence type="ECO:0000256" key="1">
    <source>
        <dbReference type="SAM" id="Coils"/>
    </source>
</evidence>
<evidence type="ECO:0000313" key="2">
    <source>
        <dbReference type="EMBL" id="MDP9825021.1"/>
    </source>
</evidence>
<comment type="caution">
    <text evidence="2">The sequence shown here is derived from an EMBL/GenBank/DDBJ whole genome shotgun (WGS) entry which is preliminary data.</text>
</comment>
<protein>
    <submittedName>
        <fullName evidence="2">Uncharacterized protein</fullName>
    </submittedName>
</protein>
<organism evidence="2 3">
    <name type="scientific">Kineosporia succinea</name>
    <dbReference type="NCBI Taxonomy" id="84632"/>
    <lineage>
        <taxon>Bacteria</taxon>
        <taxon>Bacillati</taxon>
        <taxon>Actinomycetota</taxon>
        <taxon>Actinomycetes</taxon>
        <taxon>Kineosporiales</taxon>
        <taxon>Kineosporiaceae</taxon>
        <taxon>Kineosporia</taxon>
    </lineage>
</organism>
<dbReference type="EMBL" id="JAUSQZ010000001">
    <property type="protein sequence ID" value="MDP9825021.1"/>
    <property type="molecule type" value="Genomic_DNA"/>
</dbReference>